<sequence>MLYRLHSINHTSHYCILIVHFLGRFQSHADLRLLGSSFISDFRFNCRFILGLLGSSFHSQLLHNGEVSAVHGEVMDPSMDVTSDYVPVNEPVPTTMEFEEILYASSQVIQTEEQFDDEVQSPQVVPKGKEKNRAKKSSSSTVSEKVDVSVPGVRVTRSRRR</sequence>
<protein>
    <submittedName>
        <fullName evidence="1">Uncharacterized protein</fullName>
    </submittedName>
</protein>
<proteinExistence type="predicted"/>
<dbReference type="Proteomes" id="UP001055811">
    <property type="component" value="Linkage Group LG04"/>
</dbReference>
<keyword evidence="2" id="KW-1185">Reference proteome</keyword>
<dbReference type="EMBL" id="CM042012">
    <property type="protein sequence ID" value="KAI3749291.1"/>
    <property type="molecule type" value="Genomic_DNA"/>
</dbReference>
<gene>
    <name evidence="1" type="ORF">L2E82_19898</name>
</gene>
<organism evidence="1 2">
    <name type="scientific">Cichorium intybus</name>
    <name type="common">Chicory</name>
    <dbReference type="NCBI Taxonomy" id="13427"/>
    <lineage>
        <taxon>Eukaryota</taxon>
        <taxon>Viridiplantae</taxon>
        <taxon>Streptophyta</taxon>
        <taxon>Embryophyta</taxon>
        <taxon>Tracheophyta</taxon>
        <taxon>Spermatophyta</taxon>
        <taxon>Magnoliopsida</taxon>
        <taxon>eudicotyledons</taxon>
        <taxon>Gunneridae</taxon>
        <taxon>Pentapetalae</taxon>
        <taxon>asterids</taxon>
        <taxon>campanulids</taxon>
        <taxon>Asterales</taxon>
        <taxon>Asteraceae</taxon>
        <taxon>Cichorioideae</taxon>
        <taxon>Cichorieae</taxon>
        <taxon>Cichoriinae</taxon>
        <taxon>Cichorium</taxon>
    </lineage>
</organism>
<reference evidence="1 2" key="2">
    <citation type="journal article" date="2022" name="Mol. Ecol. Resour.">
        <title>The genomes of chicory, endive, great burdock and yacon provide insights into Asteraceae paleo-polyploidization history and plant inulin production.</title>
        <authorList>
            <person name="Fan W."/>
            <person name="Wang S."/>
            <person name="Wang H."/>
            <person name="Wang A."/>
            <person name="Jiang F."/>
            <person name="Liu H."/>
            <person name="Zhao H."/>
            <person name="Xu D."/>
            <person name="Zhang Y."/>
        </authorList>
    </citation>
    <scope>NUCLEOTIDE SEQUENCE [LARGE SCALE GENOMIC DNA]</scope>
    <source>
        <strain evidence="2">cv. Punajuju</strain>
        <tissue evidence="1">Leaves</tissue>
    </source>
</reference>
<comment type="caution">
    <text evidence="1">The sequence shown here is derived from an EMBL/GenBank/DDBJ whole genome shotgun (WGS) entry which is preliminary data.</text>
</comment>
<accession>A0ACB9DSU9</accession>
<name>A0ACB9DSU9_CICIN</name>
<reference evidence="2" key="1">
    <citation type="journal article" date="2022" name="Mol. Ecol. Resour.">
        <title>The genomes of chicory, endive, great burdock and yacon provide insights into Asteraceae palaeo-polyploidization history and plant inulin production.</title>
        <authorList>
            <person name="Fan W."/>
            <person name="Wang S."/>
            <person name="Wang H."/>
            <person name="Wang A."/>
            <person name="Jiang F."/>
            <person name="Liu H."/>
            <person name="Zhao H."/>
            <person name="Xu D."/>
            <person name="Zhang Y."/>
        </authorList>
    </citation>
    <scope>NUCLEOTIDE SEQUENCE [LARGE SCALE GENOMIC DNA]</scope>
    <source>
        <strain evidence="2">cv. Punajuju</strain>
    </source>
</reference>
<evidence type="ECO:0000313" key="2">
    <source>
        <dbReference type="Proteomes" id="UP001055811"/>
    </source>
</evidence>
<evidence type="ECO:0000313" key="1">
    <source>
        <dbReference type="EMBL" id="KAI3749291.1"/>
    </source>
</evidence>